<gene>
    <name evidence="1" type="ORF">GCM10011379_52060</name>
</gene>
<reference evidence="1" key="2">
    <citation type="submission" date="2020-09" db="EMBL/GenBank/DDBJ databases">
        <authorList>
            <person name="Sun Q."/>
            <person name="Zhou Y."/>
        </authorList>
    </citation>
    <scope>NUCLEOTIDE SEQUENCE</scope>
    <source>
        <strain evidence="1">CGMCC 1.15290</strain>
    </source>
</reference>
<evidence type="ECO:0000313" key="2">
    <source>
        <dbReference type="Proteomes" id="UP000627292"/>
    </source>
</evidence>
<dbReference type="AlphaFoldDB" id="A0A917J582"/>
<proteinExistence type="predicted"/>
<accession>A0A917J582</accession>
<protein>
    <submittedName>
        <fullName evidence="1">Uncharacterized protein</fullName>
    </submittedName>
</protein>
<name>A0A917J582_9BACT</name>
<dbReference type="RefSeq" id="WP_188958129.1">
    <property type="nucleotide sequence ID" value="NZ_BMIB01000006.1"/>
</dbReference>
<evidence type="ECO:0000313" key="1">
    <source>
        <dbReference type="EMBL" id="GGH80740.1"/>
    </source>
</evidence>
<comment type="caution">
    <text evidence="1">The sequence shown here is derived from an EMBL/GenBank/DDBJ whole genome shotgun (WGS) entry which is preliminary data.</text>
</comment>
<keyword evidence="2" id="KW-1185">Reference proteome</keyword>
<dbReference type="Proteomes" id="UP000627292">
    <property type="component" value="Unassembled WGS sequence"/>
</dbReference>
<reference evidence="1" key="1">
    <citation type="journal article" date="2014" name="Int. J. Syst. Evol. Microbiol.">
        <title>Complete genome sequence of Corynebacterium casei LMG S-19264T (=DSM 44701T), isolated from a smear-ripened cheese.</title>
        <authorList>
            <consortium name="US DOE Joint Genome Institute (JGI-PGF)"/>
            <person name="Walter F."/>
            <person name="Albersmeier A."/>
            <person name="Kalinowski J."/>
            <person name="Ruckert C."/>
        </authorList>
    </citation>
    <scope>NUCLEOTIDE SEQUENCE</scope>
    <source>
        <strain evidence="1">CGMCC 1.15290</strain>
    </source>
</reference>
<sequence>MGLNILIATDAGKEIHAHYNSTTINDKHSLNQLWQDLVNMQRFLNFAKEKGAGTVYFRYG</sequence>
<organism evidence="1 2">
    <name type="scientific">Filimonas zeae</name>
    <dbReference type="NCBI Taxonomy" id="1737353"/>
    <lineage>
        <taxon>Bacteria</taxon>
        <taxon>Pseudomonadati</taxon>
        <taxon>Bacteroidota</taxon>
        <taxon>Chitinophagia</taxon>
        <taxon>Chitinophagales</taxon>
        <taxon>Chitinophagaceae</taxon>
        <taxon>Filimonas</taxon>
    </lineage>
</organism>
<dbReference type="EMBL" id="BMIB01000006">
    <property type="protein sequence ID" value="GGH80740.1"/>
    <property type="molecule type" value="Genomic_DNA"/>
</dbReference>